<keyword evidence="2" id="KW-1185">Reference proteome</keyword>
<sequence length="93" mass="10356">MRSVSLLPGCTAPRLQGLAGCEFYAIDRKLIEFGRPPRDRRFASSIAFPGVMGRADLREHQIALLVLVRSHSTRGAWYLYHTGSVNNAESLEP</sequence>
<evidence type="ECO:0000313" key="2">
    <source>
        <dbReference type="Proteomes" id="UP000799436"/>
    </source>
</evidence>
<organism evidence="1 2">
    <name type="scientific">Teratosphaeria nubilosa</name>
    <dbReference type="NCBI Taxonomy" id="161662"/>
    <lineage>
        <taxon>Eukaryota</taxon>
        <taxon>Fungi</taxon>
        <taxon>Dikarya</taxon>
        <taxon>Ascomycota</taxon>
        <taxon>Pezizomycotina</taxon>
        <taxon>Dothideomycetes</taxon>
        <taxon>Dothideomycetidae</taxon>
        <taxon>Mycosphaerellales</taxon>
        <taxon>Teratosphaeriaceae</taxon>
        <taxon>Teratosphaeria</taxon>
    </lineage>
</organism>
<proteinExistence type="predicted"/>
<dbReference type="EMBL" id="ML995814">
    <property type="protein sequence ID" value="KAF2772577.1"/>
    <property type="molecule type" value="Genomic_DNA"/>
</dbReference>
<evidence type="ECO:0000313" key="1">
    <source>
        <dbReference type="EMBL" id="KAF2772577.1"/>
    </source>
</evidence>
<name>A0A6G1LI58_9PEZI</name>
<protein>
    <submittedName>
        <fullName evidence="1">Uncharacterized protein</fullName>
    </submittedName>
</protein>
<accession>A0A6G1LI58</accession>
<dbReference type="Proteomes" id="UP000799436">
    <property type="component" value="Unassembled WGS sequence"/>
</dbReference>
<gene>
    <name evidence="1" type="ORF">EJ03DRAFT_324586</name>
</gene>
<dbReference type="AlphaFoldDB" id="A0A6G1LI58"/>
<reference evidence="1" key="1">
    <citation type="journal article" date="2020" name="Stud. Mycol.">
        <title>101 Dothideomycetes genomes: a test case for predicting lifestyles and emergence of pathogens.</title>
        <authorList>
            <person name="Haridas S."/>
            <person name="Albert R."/>
            <person name="Binder M."/>
            <person name="Bloem J."/>
            <person name="Labutti K."/>
            <person name="Salamov A."/>
            <person name="Andreopoulos B."/>
            <person name="Baker S."/>
            <person name="Barry K."/>
            <person name="Bills G."/>
            <person name="Bluhm B."/>
            <person name="Cannon C."/>
            <person name="Castanera R."/>
            <person name="Culley D."/>
            <person name="Daum C."/>
            <person name="Ezra D."/>
            <person name="Gonzalez J."/>
            <person name="Henrissat B."/>
            <person name="Kuo A."/>
            <person name="Liang C."/>
            <person name="Lipzen A."/>
            <person name="Lutzoni F."/>
            <person name="Magnuson J."/>
            <person name="Mondo S."/>
            <person name="Nolan M."/>
            <person name="Ohm R."/>
            <person name="Pangilinan J."/>
            <person name="Park H.-J."/>
            <person name="Ramirez L."/>
            <person name="Alfaro M."/>
            <person name="Sun H."/>
            <person name="Tritt A."/>
            <person name="Yoshinaga Y."/>
            <person name="Zwiers L.-H."/>
            <person name="Turgeon B."/>
            <person name="Goodwin S."/>
            <person name="Spatafora J."/>
            <person name="Crous P."/>
            <person name="Grigoriev I."/>
        </authorList>
    </citation>
    <scope>NUCLEOTIDE SEQUENCE</scope>
    <source>
        <strain evidence="1">CBS 116005</strain>
    </source>
</reference>